<accession>A0A803MIX1</accession>
<dbReference type="EnsemblPlants" id="AUR62030217-RA">
    <property type="protein sequence ID" value="AUR62030217-RA:cds"/>
    <property type="gene ID" value="AUR62030217"/>
</dbReference>
<proteinExistence type="predicted"/>
<dbReference type="PANTHER" id="PTHR34835">
    <property type="entry name" value="OS07G0283600 PROTEIN-RELATED"/>
    <property type="match status" value="1"/>
</dbReference>
<sequence>MFCFPDSLQSRMSPQSVVSVTEDCSDAQLKSIRKMGFRSLKNLKVTQLPLHLGLWLVQHFNAKTSSLCIPDCESLRITEQHVHEVFGFPLGGQDIKDATTDPSVLLYVDRFVIEEVRAQREIPILKGWTTNMLSTREKLEFFKGRIGSFGNSQPVAVSSGSNKPKM</sequence>
<protein>
    <submittedName>
        <fullName evidence="1">Uncharacterized protein</fullName>
    </submittedName>
</protein>
<name>A0A803MIX1_CHEQI</name>
<dbReference type="Proteomes" id="UP000596660">
    <property type="component" value="Unplaced"/>
</dbReference>
<organism evidence="1 2">
    <name type="scientific">Chenopodium quinoa</name>
    <name type="common">Quinoa</name>
    <dbReference type="NCBI Taxonomy" id="63459"/>
    <lineage>
        <taxon>Eukaryota</taxon>
        <taxon>Viridiplantae</taxon>
        <taxon>Streptophyta</taxon>
        <taxon>Embryophyta</taxon>
        <taxon>Tracheophyta</taxon>
        <taxon>Spermatophyta</taxon>
        <taxon>Magnoliopsida</taxon>
        <taxon>eudicotyledons</taxon>
        <taxon>Gunneridae</taxon>
        <taxon>Pentapetalae</taxon>
        <taxon>Caryophyllales</taxon>
        <taxon>Chenopodiaceae</taxon>
        <taxon>Chenopodioideae</taxon>
        <taxon>Atripliceae</taxon>
        <taxon>Chenopodium</taxon>
    </lineage>
</organism>
<evidence type="ECO:0000313" key="2">
    <source>
        <dbReference type="Proteomes" id="UP000596660"/>
    </source>
</evidence>
<reference evidence="1" key="1">
    <citation type="journal article" date="2017" name="Nature">
        <title>The genome of Chenopodium quinoa.</title>
        <authorList>
            <person name="Jarvis D.E."/>
            <person name="Ho Y.S."/>
            <person name="Lightfoot D.J."/>
            <person name="Schmoeckel S.M."/>
            <person name="Li B."/>
            <person name="Borm T.J.A."/>
            <person name="Ohyanagi H."/>
            <person name="Mineta K."/>
            <person name="Michell C.T."/>
            <person name="Saber N."/>
            <person name="Kharbatia N.M."/>
            <person name="Rupper R.R."/>
            <person name="Sharp A.R."/>
            <person name="Dally N."/>
            <person name="Boughton B.A."/>
            <person name="Woo Y.H."/>
            <person name="Gao G."/>
            <person name="Schijlen E.G.W.M."/>
            <person name="Guo X."/>
            <person name="Momin A.A."/>
            <person name="Negrao S."/>
            <person name="Al-Babili S."/>
            <person name="Gehring C."/>
            <person name="Roessner U."/>
            <person name="Jung C."/>
            <person name="Murphy K."/>
            <person name="Arold S.T."/>
            <person name="Gojobori T."/>
            <person name="van der Linden C.G."/>
            <person name="van Loo E.N."/>
            <person name="Jellen E.N."/>
            <person name="Maughan P.J."/>
            <person name="Tester M."/>
        </authorList>
    </citation>
    <scope>NUCLEOTIDE SEQUENCE [LARGE SCALE GENOMIC DNA]</scope>
    <source>
        <strain evidence="1">cv. PI 614886</strain>
    </source>
</reference>
<keyword evidence="2" id="KW-1185">Reference proteome</keyword>
<dbReference type="PANTHER" id="PTHR34835:SF90">
    <property type="entry name" value="AMINOTRANSFERASE-LIKE PLANT MOBILE DOMAIN-CONTAINING PROTEIN"/>
    <property type="match status" value="1"/>
</dbReference>
<dbReference type="AlphaFoldDB" id="A0A803MIX1"/>
<reference evidence="1" key="2">
    <citation type="submission" date="2021-03" db="UniProtKB">
        <authorList>
            <consortium name="EnsemblPlants"/>
        </authorList>
    </citation>
    <scope>IDENTIFICATION</scope>
</reference>
<dbReference type="Gramene" id="AUR62030217-RA">
    <property type="protein sequence ID" value="AUR62030217-RA:cds"/>
    <property type="gene ID" value="AUR62030217"/>
</dbReference>
<evidence type="ECO:0000313" key="1">
    <source>
        <dbReference type="EnsemblPlants" id="AUR62030217-RA:cds"/>
    </source>
</evidence>